<comment type="catalytic activity">
    <reaction evidence="13 15">
        <text>L-aspartate + ATP = 4-phospho-L-aspartate + ADP</text>
        <dbReference type="Rhea" id="RHEA:23776"/>
        <dbReference type="ChEBI" id="CHEBI:29991"/>
        <dbReference type="ChEBI" id="CHEBI:30616"/>
        <dbReference type="ChEBI" id="CHEBI:57535"/>
        <dbReference type="ChEBI" id="CHEBI:456216"/>
        <dbReference type="EC" id="2.7.2.4"/>
    </reaction>
</comment>
<dbReference type="InterPro" id="IPR002912">
    <property type="entry name" value="ACT_dom"/>
</dbReference>
<dbReference type="Gene3D" id="3.40.1160.10">
    <property type="entry name" value="Acetylglutamate kinase-like"/>
    <property type="match status" value="1"/>
</dbReference>
<proteinExistence type="inferred from homology"/>
<keyword evidence="8 14" id="KW-0547">Nucleotide-binding</keyword>
<dbReference type="CDD" id="cd04913">
    <property type="entry name" value="ACT_AKii-LysC-BS-like_1"/>
    <property type="match status" value="1"/>
</dbReference>
<evidence type="ECO:0000256" key="12">
    <source>
        <dbReference type="ARBA" id="ARBA00023154"/>
    </source>
</evidence>
<dbReference type="Gene3D" id="3.30.2130.10">
    <property type="entry name" value="VC0802-like"/>
    <property type="match status" value="1"/>
</dbReference>
<dbReference type="Proteomes" id="UP000244910">
    <property type="component" value="Chromosome"/>
</dbReference>
<dbReference type="KEGG" id="cdrk:B9W14_10830"/>
<dbReference type="GO" id="GO:0005524">
    <property type="term" value="F:ATP binding"/>
    <property type="evidence" value="ECO:0007669"/>
    <property type="project" value="UniProtKB-KW"/>
</dbReference>
<dbReference type="GO" id="GO:0005829">
    <property type="term" value="C:cytosol"/>
    <property type="evidence" value="ECO:0007669"/>
    <property type="project" value="TreeGrafter"/>
</dbReference>
<comment type="pathway">
    <text evidence="3 16">Amino-acid biosynthesis; L-methionine biosynthesis via de novo pathway; L-homoserine from L-aspartate: step 1/3.</text>
</comment>
<dbReference type="GO" id="GO:0009089">
    <property type="term" value="P:lysine biosynthetic process via diaminopimelate"/>
    <property type="evidence" value="ECO:0007669"/>
    <property type="project" value="UniProtKB-UniPathway"/>
</dbReference>
<sequence>MNLATIVQKYGGTSVGTIDKIKAVAKKVIERKKEGNDIVVVVSAMGKTTDKLIDMAKQISDNPNKREMDMLISTGEQVTIALLSMVFQENGYDSVSLTGFQAGIKTGGVHTKNRIFDIEIQNVENHLKAGKIVVVAGFQGINENGDITTLGRGGSDTTAVALAAKLNCTCEIYTDVDGIYGVDPRVWPNAKKLDYISYEEMMEMASLGAGVMETRAVEIGCKYKIPIYVASTHGNQKGTYIKEYDETMEEKVITGLSISDDVLMVTVNNVPYNSKNISIIFDKLAKHHVNIDMISQTAPFNGYINVSFTASKEDVNTINEVQKELKAEIQGIKVSKESDITKLSVVGIGMMKQSGVAASIFTIFAENDIEFKQVTTSEISISYTLDSKDKQKAVTVLAQKLNL</sequence>
<feature type="binding site" evidence="14">
    <location>
        <position position="76"/>
    </location>
    <ligand>
        <name>substrate</name>
    </ligand>
</feature>
<dbReference type="EMBL" id="CP020953">
    <property type="protein sequence ID" value="AWI04969.1"/>
    <property type="molecule type" value="Genomic_DNA"/>
</dbReference>
<feature type="binding site" evidence="14">
    <location>
        <position position="49"/>
    </location>
    <ligand>
        <name>substrate</name>
    </ligand>
</feature>
<gene>
    <name evidence="18" type="ORF">B9W14_10830</name>
</gene>
<evidence type="ECO:0000313" key="19">
    <source>
        <dbReference type="Proteomes" id="UP000244910"/>
    </source>
</evidence>
<evidence type="ECO:0000256" key="2">
    <source>
        <dbReference type="ARBA" id="ARBA00004766"/>
    </source>
</evidence>
<evidence type="ECO:0000256" key="7">
    <source>
        <dbReference type="ARBA" id="ARBA00022679"/>
    </source>
</evidence>
<evidence type="ECO:0000256" key="9">
    <source>
        <dbReference type="ARBA" id="ARBA00022777"/>
    </source>
</evidence>
<dbReference type="UniPathway" id="UPA00034">
    <property type="reaction ID" value="UER00015"/>
</dbReference>
<dbReference type="InterPro" id="IPR041740">
    <property type="entry name" value="AKii-LysC-BS"/>
</dbReference>
<dbReference type="NCBIfam" id="TIGR00657">
    <property type="entry name" value="asp_kinases"/>
    <property type="match status" value="1"/>
</dbReference>
<dbReference type="PANTHER" id="PTHR21499">
    <property type="entry name" value="ASPARTATE KINASE"/>
    <property type="match status" value="1"/>
</dbReference>
<evidence type="ECO:0000256" key="8">
    <source>
        <dbReference type="ARBA" id="ARBA00022741"/>
    </source>
</evidence>
<dbReference type="InterPro" id="IPR054352">
    <property type="entry name" value="ACT_Aspartokinase"/>
</dbReference>
<comment type="pathway">
    <text evidence="2 16">Amino-acid biosynthesis; L-lysine biosynthesis via DAP pathway; (S)-tetrahydrodipicolinate from L-aspartate: step 1/4.</text>
</comment>
<organism evidence="18 19">
    <name type="scientific">Clostridium drakei</name>
    <dbReference type="NCBI Taxonomy" id="332101"/>
    <lineage>
        <taxon>Bacteria</taxon>
        <taxon>Bacillati</taxon>
        <taxon>Bacillota</taxon>
        <taxon>Clostridia</taxon>
        <taxon>Eubacteriales</taxon>
        <taxon>Clostridiaceae</taxon>
        <taxon>Clostridium</taxon>
    </lineage>
</organism>
<dbReference type="GO" id="GO:0019877">
    <property type="term" value="P:diaminopimelate biosynthetic process"/>
    <property type="evidence" value="ECO:0007669"/>
    <property type="project" value="UniProtKB-KW"/>
</dbReference>
<dbReference type="InterPro" id="IPR001048">
    <property type="entry name" value="Asp/Glu/Uridylate_kinase"/>
</dbReference>
<evidence type="ECO:0000256" key="14">
    <source>
        <dbReference type="PIRSR" id="PIRSR000726-1"/>
    </source>
</evidence>
<dbReference type="PROSITE" id="PS00324">
    <property type="entry name" value="ASPARTOKINASE"/>
    <property type="match status" value="1"/>
</dbReference>
<dbReference type="Pfam" id="PF00696">
    <property type="entry name" value="AA_kinase"/>
    <property type="match status" value="1"/>
</dbReference>
<feature type="binding site" evidence="14">
    <location>
        <begin position="9"/>
        <end position="12"/>
    </location>
    <ligand>
        <name>ATP</name>
        <dbReference type="ChEBI" id="CHEBI:30616"/>
    </ligand>
</feature>
<comment type="function">
    <text evidence="1">Catalyzes the phosphorylation of the beta-carboxyl group of aspartic acid with ATP to yield 4-phospho-L-aspartate, which is involved in the branched biosynthetic pathway leading to the biosynthesis of amino acids threonine, isoleucine and methionine.</text>
</comment>
<evidence type="ECO:0000259" key="17">
    <source>
        <dbReference type="PROSITE" id="PS51671"/>
    </source>
</evidence>
<dbReference type="EC" id="2.7.2.4" evidence="15"/>
<dbReference type="SUPFAM" id="SSF55021">
    <property type="entry name" value="ACT-like"/>
    <property type="match status" value="2"/>
</dbReference>
<evidence type="ECO:0000256" key="10">
    <source>
        <dbReference type="ARBA" id="ARBA00022840"/>
    </source>
</evidence>
<feature type="binding site" evidence="14">
    <location>
        <position position="180"/>
    </location>
    <ligand>
        <name>ATP</name>
        <dbReference type="ChEBI" id="CHEBI:30616"/>
    </ligand>
</feature>
<evidence type="ECO:0000256" key="13">
    <source>
        <dbReference type="ARBA" id="ARBA00047872"/>
    </source>
</evidence>
<evidence type="ECO:0000256" key="11">
    <source>
        <dbReference type="ARBA" id="ARBA00022915"/>
    </source>
</evidence>
<comment type="similarity">
    <text evidence="5 15">Belongs to the aspartokinase family.</text>
</comment>
<evidence type="ECO:0000256" key="16">
    <source>
        <dbReference type="RuleBase" id="RU004249"/>
    </source>
</evidence>
<dbReference type="AlphaFoldDB" id="A0A2U8DQR2"/>
<dbReference type="InterPro" id="IPR036393">
    <property type="entry name" value="AceGlu_kinase-like_sf"/>
</dbReference>
<protein>
    <recommendedName>
        <fullName evidence="15">Aspartokinase</fullName>
        <ecNumber evidence="15">2.7.2.4</ecNumber>
    </recommendedName>
</protein>
<feature type="domain" description="ACT" evidence="17">
    <location>
        <begin position="265"/>
        <end position="348"/>
    </location>
</feature>
<keyword evidence="12" id="KW-0457">Lysine biosynthesis</keyword>
<keyword evidence="7 15" id="KW-0808">Transferase</keyword>
<dbReference type="SUPFAM" id="SSF53633">
    <property type="entry name" value="Carbamate kinase-like"/>
    <property type="match status" value="1"/>
</dbReference>
<dbReference type="CDD" id="cd04923">
    <property type="entry name" value="ACT_AK-LysC-DapG-like_2"/>
    <property type="match status" value="1"/>
</dbReference>
<evidence type="ECO:0000256" key="1">
    <source>
        <dbReference type="ARBA" id="ARBA00003121"/>
    </source>
</evidence>
<keyword evidence="11" id="KW-0220">Diaminopimelate biosynthesis</keyword>
<dbReference type="Pfam" id="PF22468">
    <property type="entry name" value="ACT_9"/>
    <property type="match status" value="1"/>
</dbReference>
<evidence type="ECO:0000256" key="15">
    <source>
        <dbReference type="RuleBase" id="RU003448"/>
    </source>
</evidence>
<dbReference type="InterPro" id="IPR045865">
    <property type="entry name" value="ACT-like_dom_sf"/>
</dbReference>
<dbReference type="GO" id="GO:0004072">
    <property type="term" value="F:aspartate kinase activity"/>
    <property type="evidence" value="ECO:0007669"/>
    <property type="project" value="UniProtKB-EC"/>
</dbReference>
<comment type="pathway">
    <text evidence="4 16">Amino-acid biosynthesis; L-threonine biosynthesis; L-threonine from L-aspartate: step 1/5.</text>
</comment>
<dbReference type="NCBIfam" id="NF005155">
    <property type="entry name" value="PRK06635.1-4"/>
    <property type="match status" value="1"/>
</dbReference>
<dbReference type="UniPathway" id="UPA00050">
    <property type="reaction ID" value="UER00461"/>
</dbReference>
<dbReference type="PROSITE" id="PS51671">
    <property type="entry name" value="ACT"/>
    <property type="match status" value="1"/>
</dbReference>
<dbReference type="UniPathway" id="UPA00051">
    <property type="reaction ID" value="UER00462"/>
</dbReference>
<dbReference type="FunFam" id="3.40.1160.10:FF:000002">
    <property type="entry name" value="Aspartokinase"/>
    <property type="match status" value="1"/>
</dbReference>
<dbReference type="InterPro" id="IPR018042">
    <property type="entry name" value="Aspartate_kinase_CS"/>
</dbReference>
<keyword evidence="6 16" id="KW-0028">Amino-acid biosynthesis</keyword>
<evidence type="ECO:0000313" key="18">
    <source>
        <dbReference type="EMBL" id="AWI04969.1"/>
    </source>
</evidence>
<evidence type="ECO:0000256" key="5">
    <source>
        <dbReference type="ARBA" id="ARBA00010122"/>
    </source>
</evidence>
<reference evidence="19" key="1">
    <citation type="submission" date="2017-04" db="EMBL/GenBank/DDBJ databases">
        <authorList>
            <person name="Song Y."/>
            <person name="Cho B.-K."/>
        </authorList>
    </citation>
    <scope>NUCLEOTIDE SEQUENCE [LARGE SCALE GENOMIC DNA]</scope>
    <source>
        <strain evidence="19">SL1</strain>
    </source>
</reference>
<dbReference type="PIRSF" id="PIRSF000726">
    <property type="entry name" value="Asp_kin"/>
    <property type="match status" value="1"/>
</dbReference>
<keyword evidence="19" id="KW-1185">Reference proteome</keyword>
<dbReference type="CDD" id="cd04261">
    <property type="entry name" value="AAK_AKii-LysC-BS"/>
    <property type="match status" value="1"/>
</dbReference>
<dbReference type="GO" id="GO:0009088">
    <property type="term" value="P:threonine biosynthetic process"/>
    <property type="evidence" value="ECO:0007669"/>
    <property type="project" value="UniProtKB-UniPathway"/>
</dbReference>
<keyword evidence="10 14" id="KW-0067">ATP-binding</keyword>
<dbReference type="InterPro" id="IPR001341">
    <property type="entry name" value="Asp_kinase"/>
</dbReference>
<keyword evidence="9 15" id="KW-0418">Kinase</keyword>
<dbReference type="GO" id="GO:0009090">
    <property type="term" value="P:homoserine biosynthetic process"/>
    <property type="evidence" value="ECO:0007669"/>
    <property type="project" value="TreeGrafter"/>
</dbReference>
<dbReference type="NCBIfam" id="NF005154">
    <property type="entry name" value="PRK06635.1-2"/>
    <property type="match status" value="1"/>
</dbReference>
<accession>A0A2U8DQR2</accession>
<evidence type="ECO:0000256" key="4">
    <source>
        <dbReference type="ARBA" id="ARBA00005139"/>
    </source>
</evidence>
<dbReference type="PANTHER" id="PTHR21499:SF68">
    <property type="entry name" value="ASPARTOKINASE 2"/>
    <property type="match status" value="1"/>
</dbReference>
<name>A0A2U8DQR2_9CLOT</name>
<evidence type="ECO:0000256" key="3">
    <source>
        <dbReference type="ARBA" id="ARBA00004986"/>
    </source>
</evidence>
<evidence type="ECO:0000256" key="6">
    <source>
        <dbReference type="ARBA" id="ARBA00022605"/>
    </source>
</evidence>
<dbReference type="InterPro" id="IPR005260">
    <property type="entry name" value="Asp_kin_monofn"/>
</dbReference>
<feature type="binding site" evidence="14">
    <location>
        <begin position="174"/>
        <end position="175"/>
    </location>
    <ligand>
        <name>ATP</name>
        <dbReference type="ChEBI" id="CHEBI:30616"/>
    </ligand>
</feature>
<feature type="binding site" evidence="14">
    <location>
        <position position="185"/>
    </location>
    <ligand>
        <name>ATP</name>
        <dbReference type="ChEBI" id="CHEBI:30616"/>
    </ligand>
</feature>